<accession>A0AAV6KC30</accession>
<feature type="region of interest" description="Disordered" evidence="1">
    <location>
        <begin position="1"/>
        <end position="22"/>
    </location>
</feature>
<evidence type="ECO:0008006" key="4">
    <source>
        <dbReference type="Google" id="ProtNLM"/>
    </source>
</evidence>
<protein>
    <recommendedName>
        <fullName evidence="4">Ubiquitin-like protease family profile domain-containing protein</fullName>
    </recommendedName>
</protein>
<name>A0AAV6KC30_9ERIC</name>
<gene>
    <name evidence="2" type="ORF">RHGRI_014987</name>
</gene>
<dbReference type="EMBL" id="JACTNZ010000005">
    <property type="protein sequence ID" value="KAG5549869.1"/>
    <property type="molecule type" value="Genomic_DNA"/>
</dbReference>
<dbReference type="Proteomes" id="UP000823749">
    <property type="component" value="Chromosome 5"/>
</dbReference>
<dbReference type="Gene3D" id="3.40.395.10">
    <property type="entry name" value="Adenoviral Proteinase, Chain A"/>
    <property type="match status" value="1"/>
</dbReference>
<sequence length="107" mass="12216">MNVQSFEAYEPPVAKEQTNNEHKEMQAAQIAKHINHFTGTLQMTNKVTSKANAPQQHPDSSDCGSIVCYLMDRISRNKEIDPNLLRENCMRYKAKIVVKLLTDKPRS</sequence>
<reference evidence="2" key="1">
    <citation type="submission" date="2020-08" db="EMBL/GenBank/DDBJ databases">
        <title>Plant Genome Project.</title>
        <authorList>
            <person name="Zhang R.-G."/>
        </authorList>
    </citation>
    <scope>NUCLEOTIDE SEQUENCE</scope>
    <source>
        <strain evidence="2">WSP0</strain>
        <tissue evidence="2">Leaf</tissue>
    </source>
</reference>
<proteinExistence type="predicted"/>
<organism evidence="2 3">
    <name type="scientific">Rhododendron griersonianum</name>
    <dbReference type="NCBI Taxonomy" id="479676"/>
    <lineage>
        <taxon>Eukaryota</taxon>
        <taxon>Viridiplantae</taxon>
        <taxon>Streptophyta</taxon>
        <taxon>Embryophyta</taxon>
        <taxon>Tracheophyta</taxon>
        <taxon>Spermatophyta</taxon>
        <taxon>Magnoliopsida</taxon>
        <taxon>eudicotyledons</taxon>
        <taxon>Gunneridae</taxon>
        <taxon>Pentapetalae</taxon>
        <taxon>asterids</taxon>
        <taxon>Ericales</taxon>
        <taxon>Ericaceae</taxon>
        <taxon>Ericoideae</taxon>
        <taxon>Rhodoreae</taxon>
        <taxon>Rhododendron</taxon>
    </lineage>
</organism>
<comment type="caution">
    <text evidence="2">The sequence shown here is derived from an EMBL/GenBank/DDBJ whole genome shotgun (WGS) entry which is preliminary data.</text>
</comment>
<evidence type="ECO:0000313" key="3">
    <source>
        <dbReference type="Proteomes" id="UP000823749"/>
    </source>
</evidence>
<dbReference type="AlphaFoldDB" id="A0AAV6KC30"/>
<evidence type="ECO:0000256" key="1">
    <source>
        <dbReference type="SAM" id="MobiDB-lite"/>
    </source>
</evidence>
<evidence type="ECO:0000313" key="2">
    <source>
        <dbReference type="EMBL" id="KAG5549869.1"/>
    </source>
</evidence>
<keyword evidence="3" id="KW-1185">Reference proteome</keyword>